<dbReference type="InterPro" id="IPR023827">
    <property type="entry name" value="Peptidase_S8_Asp-AS"/>
</dbReference>
<evidence type="ECO:0000259" key="7">
    <source>
        <dbReference type="Pfam" id="PF00082"/>
    </source>
</evidence>
<dbReference type="GO" id="GO:0006508">
    <property type="term" value="P:proteolysis"/>
    <property type="evidence" value="ECO:0007669"/>
    <property type="project" value="UniProtKB-KW"/>
</dbReference>
<dbReference type="PANTHER" id="PTHR43806">
    <property type="entry name" value="PEPTIDASE S8"/>
    <property type="match status" value="1"/>
</dbReference>
<dbReference type="EMBL" id="JABUQZ010000001">
    <property type="protein sequence ID" value="NUC71786.1"/>
    <property type="molecule type" value="Genomic_DNA"/>
</dbReference>
<evidence type="ECO:0000313" key="8">
    <source>
        <dbReference type="EMBL" id="NUB92387.1"/>
    </source>
</evidence>
<keyword evidence="3 5" id="KW-0378">Hydrolase</keyword>
<dbReference type="Proteomes" id="UP000728647">
    <property type="component" value="Unassembled WGS sequence"/>
</dbReference>
<dbReference type="SUPFAM" id="SSF52743">
    <property type="entry name" value="Subtilisin-like"/>
    <property type="match status" value="1"/>
</dbReference>
<evidence type="ECO:0000256" key="6">
    <source>
        <dbReference type="RuleBase" id="RU003355"/>
    </source>
</evidence>
<feature type="active site" description="Charge relay system" evidence="5">
    <location>
        <position position="365"/>
    </location>
</feature>
<dbReference type="InterPro" id="IPR036852">
    <property type="entry name" value="Peptidase_S8/S53_dom_sf"/>
</dbReference>
<name>A0A8J8GQZ8_9EURY</name>
<reference evidence="8 11" key="1">
    <citation type="submission" date="2020-06" db="EMBL/GenBank/DDBJ databases">
        <title>Haloterrigena sp. nov., an extremely halophilic archaeon isolated from a saline sediment.</title>
        <authorList>
            <person name="Liu B.-B."/>
        </authorList>
    </citation>
    <scope>NUCLEOTIDE SEQUENCE</scope>
    <source>
        <strain evidence="8">SYSU A121-1</strain>
        <strain evidence="9 11">SYSU A558-1</strain>
    </source>
</reference>
<dbReference type="PROSITE" id="PS51892">
    <property type="entry name" value="SUBTILASE"/>
    <property type="match status" value="1"/>
</dbReference>
<keyword evidence="11" id="KW-1185">Reference proteome</keyword>
<evidence type="ECO:0000313" key="9">
    <source>
        <dbReference type="EMBL" id="NUC71786.1"/>
    </source>
</evidence>
<feature type="active site" description="Charge relay system" evidence="5">
    <location>
        <position position="140"/>
    </location>
</feature>
<dbReference type="Pfam" id="PF00082">
    <property type="entry name" value="Peptidase_S8"/>
    <property type="match status" value="1"/>
</dbReference>
<dbReference type="RefSeq" id="WP_174679767.1">
    <property type="nucleotide sequence ID" value="NZ_JABUQZ010000001.1"/>
</dbReference>
<dbReference type="InterPro" id="IPR023828">
    <property type="entry name" value="Peptidase_S8_Ser-AS"/>
</dbReference>
<dbReference type="Gene3D" id="3.40.50.200">
    <property type="entry name" value="Peptidase S8/S53 domain"/>
    <property type="match status" value="1"/>
</dbReference>
<dbReference type="PANTHER" id="PTHR43806:SF11">
    <property type="entry name" value="CEREVISIN-RELATED"/>
    <property type="match status" value="1"/>
</dbReference>
<keyword evidence="4 5" id="KW-0720">Serine protease</keyword>
<dbReference type="PRINTS" id="PR00723">
    <property type="entry name" value="SUBTILISIN"/>
</dbReference>
<evidence type="ECO:0000313" key="11">
    <source>
        <dbReference type="Proteomes" id="UP001016761"/>
    </source>
</evidence>
<dbReference type="InterPro" id="IPR015500">
    <property type="entry name" value="Peptidase_S8_subtilisin-rel"/>
</dbReference>
<feature type="domain" description="Peptidase S8/S53" evidence="7">
    <location>
        <begin position="131"/>
        <end position="412"/>
    </location>
</feature>
<proteinExistence type="inferred from homology"/>
<dbReference type="PROSITE" id="PS00137">
    <property type="entry name" value="SUBTILASE_HIS"/>
    <property type="match status" value="1"/>
</dbReference>
<dbReference type="AlphaFoldDB" id="A0A8J8GQZ8"/>
<organism evidence="8 10">
    <name type="scientific">Haloterrigena gelatinilytica</name>
    <dbReference type="NCBI Taxonomy" id="2741724"/>
    <lineage>
        <taxon>Archaea</taxon>
        <taxon>Methanobacteriati</taxon>
        <taxon>Methanobacteriota</taxon>
        <taxon>Stenosarchaea group</taxon>
        <taxon>Halobacteria</taxon>
        <taxon>Halobacteriales</taxon>
        <taxon>Natrialbaceae</taxon>
        <taxon>Haloterrigena</taxon>
    </lineage>
</organism>
<comment type="caution">
    <text evidence="8">The sequence shown here is derived from an EMBL/GenBank/DDBJ whole genome shotgun (WGS) entry which is preliminary data.</text>
</comment>
<dbReference type="InterPro" id="IPR022398">
    <property type="entry name" value="Peptidase_S8_His-AS"/>
</dbReference>
<evidence type="ECO:0000256" key="4">
    <source>
        <dbReference type="ARBA" id="ARBA00022825"/>
    </source>
</evidence>
<comment type="similarity">
    <text evidence="1 5 6">Belongs to the peptidase S8 family.</text>
</comment>
<dbReference type="GO" id="GO:0004252">
    <property type="term" value="F:serine-type endopeptidase activity"/>
    <property type="evidence" value="ECO:0007669"/>
    <property type="project" value="UniProtKB-UniRule"/>
</dbReference>
<sequence length="426" mass="43942">MKLNRRSVLEGIGATGVSLTFAGFATAEGGARYIVTVETDRARDRLEAAEFAIENVLAGGAVVVAVGRANAVDDLEGIRGVRAAARDVLFALEEPVATEPVDERFDEPTFWDRQWDKHVTDAREAHQTATGDGSTIAVIDTGVDASHPDLQNVDTTNSAAIVDGAVTAGDGGWVHWHGTHVAGIAAAQGGSVTGMAPDATILNLRVFPEEGDLLASASDILLALEYAADRGADVANISLGAGPYPPQANAGGLRAAREKVVNNAVRRGLLVSASAGNEDANLKQGGFFHLTSSVAGAMSVSATGPDDLRAFYSNYGSNDIAVGAPGGGYETSEKTESTDTPWPYPQNLVFSTLPGPSYGWAAGTSMAAPQVTGAAALVREAVPDANAHQVERAIKNGADLVNGQSDDDLGAGRLNAADTLDALQVR</sequence>
<protein>
    <submittedName>
        <fullName evidence="8">S8 family serine peptidase</fullName>
    </submittedName>
</protein>
<dbReference type="InterPro" id="IPR006311">
    <property type="entry name" value="TAT_signal"/>
</dbReference>
<dbReference type="InterPro" id="IPR050131">
    <property type="entry name" value="Peptidase_S8_subtilisin-like"/>
</dbReference>
<evidence type="ECO:0000313" key="10">
    <source>
        <dbReference type="Proteomes" id="UP000728647"/>
    </source>
</evidence>
<dbReference type="PROSITE" id="PS51318">
    <property type="entry name" value="TAT"/>
    <property type="match status" value="1"/>
</dbReference>
<dbReference type="PROSITE" id="PS00136">
    <property type="entry name" value="SUBTILASE_ASP"/>
    <property type="match status" value="1"/>
</dbReference>
<dbReference type="InterPro" id="IPR000209">
    <property type="entry name" value="Peptidase_S8/S53_dom"/>
</dbReference>
<dbReference type="Proteomes" id="UP001016761">
    <property type="component" value="Unassembled WGS sequence"/>
</dbReference>
<evidence type="ECO:0000256" key="1">
    <source>
        <dbReference type="ARBA" id="ARBA00011073"/>
    </source>
</evidence>
<dbReference type="PROSITE" id="PS00138">
    <property type="entry name" value="SUBTILASE_SER"/>
    <property type="match status" value="1"/>
</dbReference>
<evidence type="ECO:0000256" key="5">
    <source>
        <dbReference type="PROSITE-ProRule" id="PRU01240"/>
    </source>
</evidence>
<evidence type="ECO:0000256" key="3">
    <source>
        <dbReference type="ARBA" id="ARBA00022801"/>
    </source>
</evidence>
<evidence type="ECO:0000256" key="2">
    <source>
        <dbReference type="ARBA" id="ARBA00022670"/>
    </source>
</evidence>
<dbReference type="EMBL" id="JABURA010000001">
    <property type="protein sequence ID" value="NUB92387.1"/>
    <property type="molecule type" value="Genomic_DNA"/>
</dbReference>
<gene>
    <name evidence="8" type="ORF">HT576_15330</name>
    <name evidence="9" type="ORF">HTZ84_05580</name>
</gene>
<keyword evidence="2 5" id="KW-0645">Protease</keyword>
<dbReference type="OrthoDB" id="341609at2157"/>
<accession>A0A8J8GQZ8</accession>
<feature type="active site" description="Charge relay system" evidence="5">
    <location>
        <position position="177"/>
    </location>
</feature>